<protein>
    <submittedName>
        <fullName evidence="2">EscU/YscU/HrcU family type III secretion system export apparatus switch protein</fullName>
    </submittedName>
</protein>
<evidence type="ECO:0000313" key="2">
    <source>
        <dbReference type="EMBL" id="MDZ5456080.1"/>
    </source>
</evidence>
<reference evidence="2 3" key="1">
    <citation type="submission" date="2023-11" db="EMBL/GenBank/DDBJ databases">
        <title>Draft genome of Azohydromonas lata strain H1 (DSM1123), a polyhydroxyalkanoate producer.</title>
        <authorList>
            <person name="Traversa D."/>
            <person name="D'Addabbo P."/>
            <person name="Pazzani C."/>
            <person name="Manzari C."/>
            <person name="Chiara M."/>
            <person name="Scrascia M."/>
        </authorList>
    </citation>
    <scope>NUCLEOTIDE SEQUENCE [LARGE SCALE GENOMIC DNA]</scope>
    <source>
        <strain evidence="2 3">H1</strain>
    </source>
</reference>
<dbReference type="Pfam" id="PF01312">
    <property type="entry name" value="Bac_export_2"/>
    <property type="match status" value="1"/>
</dbReference>
<accession>A0ABU5IC11</accession>
<name>A0ABU5IC11_9BURK</name>
<dbReference type="RefSeq" id="WP_066340689.1">
    <property type="nucleotide sequence ID" value="NZ_JAXOJX010000005.1"/>
</dbReference>
<dbReference type="InterPro" id="IPR006135">
    <property type="entry name" value="T3SS_substrate_exporter"/>
</dbReference>
<dbReference type="InterPro" id="IPR029025">
    <property type="entry name" value="T3SS_substrate_exporter_C"/>
</dbReference>
<dbReference type="PANTHER" id="PTHR30531:SF12">
    <property type="entry name" value="FLAGELLAR BIOSYNTHETIC PROTEIN FLHB"/>
    <property type="match status" value="1"/>
</dbReference>
<comment type="caution">
    <text evidence="2">The sequence shown here is derived from an EMBL/GenBank/DDBJ whole genome shotgun (WGS) entry which is preliminary data.</text>
</comment>
<evidence type="ECO:0000313" key="3">
    <source>
        <dbReference type="Proteomes" id="UP001293718"/>
    </source>
</evidence>
<gene>
    <name evidence="2" type="ORF">SM757_05795</name>
</gene>
<dbReference type="EMBL" id="JAXOJX010000005">
    <property type="protein sequence ID" value="MDZ5456080.1"/>
    <property type="molecule type" value="Genomic_DNA"/>
</dbReference>
<dbReference type="Gene3D" id="3.40.1690.10">
    <property type="entry name" value="secretion proteins EscU"/>
    <property type="match status" value="1"/>
</dbReference>
<evidence type="ECO:0000256" key="1">
    <source>
        <dbReference type="ARBA" id="ARBA00010690"/>
    </source>
</evidence>
<dbReference type="SUPFAM" id="SSF160544">
    <property type="entry name" value="EscU C-terminal domain-like"/>
    <property type="match status" value="1"/>
</dbReference>
<dbReference type="PANTHER" id="PTHR30531">
    <property type="entry name" value="FLAGELLAR BIOSYNTHETIC PROTEIN FLHB"/>
    <property type="match status" value="1"/>
</dbReference>
<dbReference type="Proteomes" id="UP001293718">
    <property type="component" value="Unassembled WGS sequence"/>
</dbReference>
<proteinExistence type="inferred from homology"/>
<organism evidence="2 3">
    <name type="scientific">Azohydromonas lata</name>
    <dbReference type="NCBI Taxonomy" id="45677"/>
    <lineage>
        <taxon>Bacteria</taxon>
        <taxon>Pseudomonadati</taxon>
        <taxon>Pseudomonadota</taxon>
        <taxon>Betaproteobacteria</taxon>
        <taxon>Burkholderiales</taxon>
        <taxon>Sphaerotilaceae</taxon>
        <taxon>Azohydromonas</taxon>
    </lineage>
</organism>
<comment type="similarity">
    <text evidence="1">Belongs to the type III secretion exporter family.</text>
</comment>
<keyword evidence="3" id="KW-1185">Reference proteome</keyword>
<sequence length="97" mass="10649">MTHDAQDDLARRRAAVALTYDTMSQVGAPKVVAKGYNQTAEKIMELAREAGIPITESAELARALMHVKLDKEIPTELYAAVAEILAWVWRLGGKGKK</sequence>